<reference evidence="4" key="1">
    <citation type="journal article" date="2019" name="Int. J. Syst. Evol. Microbiol.">
        <title>The Global Catalogue of Microorganisms (GCM) 10K type strain sequencing project: providing services to taxonomists for standard genome sequencing and annotation.</title>
        <authorList>
            <consortium name="The Broad Institute Genomics Platform"/>
            <consortium name="The Broad Institute Genome Sequencing Center for Infectious Disease"/>
            <person name="Wu L."/>
            <person name="Ma J."/>
        </authorList>
    </citation>
    <scope>NUCLEOTIDE SEQUENCE [LARGE SCALE GENOMIC DNA]</scope>
    <source>
        <strain evidence="4">KCTC 52168</strain>
    </source>
</reference>
<keyword evidence="2" id="KW-0472">Membrane</keyword>
<evidence type="ECO:0000313" key="3">
    <source>
        <dbReference type="EMBL" id="MFC3148116.1"/>
    </source>
</evidence>
<organism evidence="3 4">
    <name type="scientific">Piscinibacterium candidicorallinum</name>
    <dbReference type="NCBI Taxonomy" id="1793872"/>
    <lineage>
        <taxon>Bacteria</taxon>
        <taxon>Pseudomonadati</taxon>
        <taxon>Pseudomonadota</taxon>
        <taxon>Betaproteobacteria</taxon>
        <taxon>Burkholderiales</taxon>
        <taxon>Piscinibacterium</taxon>
    </lineage>
</organism>
<accession>A0ABV7H669</accession>
<comment type="caution">
    <text evidence="3">The sequence shown here is derived from an EMBL/GenBank/DDBJ whole genome shotgun (WGS) entry which is preliminary data.</text>
</comment>
<feature type="region of interest" description="Disordered" evidence="1">
    <location>
        <begin position="117"/>
        <end position="143"/>
    </location>
</feature>
<dbReference type="Proteomes" id="UP001595556">
    <property type="component" value="Unassembled WGS sequence"/>
</dbReference>
<evidence type="ECO:0000313" key="4">
    <source>
        <dbReference type="Proteomes" id="UP001595556"/>
    </source>
</evidence>
<dbReference type="EMBL" id="JBHRTI010000004">
    <property type="protein sequence ID" value="MFC3148116.1"/>
    <property type="molecule type" value="Genomic_DNA"/>
</dbReference>
<name>A0ABV7H669_9BURK</name>
<gene>
    <name evidence="3" type="ORF">ACFOEN_10725</name>
</gene>
<proteinExistence type="predicted"/>
<feature type="transmembrane region" description="Helical" evidence="2">
    <location>
        <begin position="40"/>
        <end position="65"/>
    </location>
</feature>
<keyword evidence="4" id="KW-1185">Reference proteome</keyword>
<evidence type="ECO:0000256" key="2">
    <source>
        <dbReference type="SAM" id="Phobius"/>
    </source>
</evidence>
<feature type="compositionally biased region" description="Basic residues" evidence="1">
    <location>
        <begin position="77"/>
        <end position="94"/>
    </location>
</feature>
<feature type="region of interest" description="Disordered" evidence="1">
    <location>
        <begin position="73"/>
        <end position="103"/>
    </location>
</feature>
<evidence type="ECO:0008006" key="5">
    <source>
        <dbReference type="Google" id="ProtNLM"/>
    </source>
</evidence>
<dbReference type="RefSeq" id="WP_377303756.1">
    <property type="nucleotide sequence ID" value="NZ_CP180191.1"/>
</dbReference>
<protein>
    <recommendedName>
        <fullName evidence="5">Inner membrane protein</fullName>
    </recommendedName>
</protein>
<sequence>MSAPLTELLGWLAAGLTLLTFASADMRRLRLLALGANAAFISYGWLAQIWPVLALHALLLPVNLLRLRQALRQDRQRPRRRGWHHAMNKSKSARNRSEDDQAKVRFNHAESEFSIRQIRSISASGAGQVRGETRSRSPAAHDH</sequence>
<keyword evidence="2" id="KW-0812">Transmembrane</keyword>
<keyword evidence="2" id="KW-1133">Transmembrane helix</keyword>
<feature type="compositionally biased region" description="Basic and acidic residues" evidence="1">
    <location>
        <begin position="131"/>
        <end position="143"/>
    </location>
</feature>
<evidence type="ECO:0000256" key="1">
    <source>
        <dbReference type="SAM" id="MobiDB-lite"/>
    </source>
</evidence>